<name>A0A448ZHB0_9STRA</name>
<dbReference type="SMART" id="SM00248">
    <property type="entry name" value="ANK"/>
    <property type="match status" value="4"/>
</dbReference>
<evidence type="ECO:0000313" key="1">
    <source>
        <dbReference type="EMBL" id="VEU41437.1"/>
    </source>
</evidence>
<keyword evidence="2" id="KW-1185">Reference proteome</keyword>
<proteinExistence type="predicted"/>
<dbReference type="Gene3D" id="1.25.40.20">
    <property type="entry name" value="Ankyrin repeat-containing domain"/>
    <property type="match status" value="1"/>
</dbReference>
<gene>
    <name evidence="1" type="ORF">PSNMU_V1.4_AUG-EV-PASAV3_0083570</name>
</gene>
<dbReference type="Proteomes" id="UP000291116">
    <property type="component" value="Unassembled WGS sequence"/>
</dbReference>
<dbReference type="InterPro" id="IPR036770">
    <property type="entry name" value="Ankyrin_rpt-contain_sf"/>
</dbReference>
<reference evidence="1 2" key="1">
    <citation type="submission" date="2019-01" db="EMBL/GenBank/DDBJ databases">
        <authorList>
            <person name="Ferrante I. M."/>
        </authorList>
    </citation>
    <scope>NUCLEOTIDE SEQUENCE [LARGE SCALE GENOMIC DNA]</scope>
    <source>
        <strain evidence="1 2">B856</strain>
    </source>
</reference>
<dbReference type="InterPro" id="IPR002110">
    <property type="entry name" value="Ankyrin_rpt"/>
</dbReference>
<dbReference type="EMBL" id="CAACVS010000352">
    <property type="protein sequence ID" value="VEU41437.1"/>
    <property type="molecule type" value="Genomic_DNA"/>
</dbReference>
<protein>
    <submittedName>
        <fullName evidence="1">Uncharacterized protein</fullName>
    </submittedName>
</protein>
<dbReference type="OrthoDB" id="43857at2759"/>
<evidence type="ECO:0000313" key="2">
    <source>
        <dbReference type="Proteomes" id="UP000291116"/>
    </source>
</evidence>
<dbReference type="SUPFAM" id="SSF48403">
    <property type="entry name" value="Ankyrin repeat"/>
    <property type="match status" value="1"/>
</dbReference>
<accession>A0A448ZHB0</accession>
<sequence>MEQCHSSNYHAVFFAPDHPRYYSQTVATTTHPRLQSATPLRLPDPLARKMQKPMKRKHEHATIESCYVESCLLQLCRAEQWTDVVRRCEDYPEEASLVPMNHRISWKSNEFQSRSRKRYLVKRFGGEDCQPTIFRKSALGIVCASKDMGTDEAQTAILALLNANPLQVGASQYVAGHTPLRDAILNDSCTLEIFGIMIRTMSRCMGGDISFHLRDINGLLPIDHLTASIQLGSTAHSIAMMEEFLRAKSKTARSIENSTSPLIRLLTTGNSSNTSLSGSGPPVRFSSRLSPEYKHNLLHSQRVLSAAILLLDDDPSLLHHFSHVTKCTPLHIALRNYGNYEPLIHELLERDQDSDMLRARNLYGDLPIHVACSVGVPFKVLCLIVERTASISSSESIVEQMSRQSFVKRDRFIWSTNQSGYTPIDLEWIRHNELGNDVYTARPFYPVEATGVRNHCFKEDEYYRGLLKESVAQMMENHDAACSRCQSELSSREAEAKATFGSLLDRISLLIRAAATSGPILDSKGMIRSRLIESCTLGTPYSPSLPLPILQLFLWLRPQEVLEKDRLNMLPIHHALRFSVTLSRNLSTQNAVDDWRSFVFQLLGKSADQCKAKCRDGRLPLHYVLDHSGEDDTNGGNAFPRAKLQSARHAIVEKLIELYPASVDQRDPISGLYPFMLASVDQNLSIDTVFYLLRHSPSRCPDLRTFTTKKN</sequence>
<organism evidence="1 2">
    <name type="scientific">Pseudo-nitzschia multistriata</name>
    <dbReference type="NCBI Taxonomy" id="183589"/>
    <lineage>
        <taxon>Eukaryota</taxon>
        <taxon>Sar</taxon>
        <taxon>Stramenopiles</taxon>
        <taxon>Ochrophyta</taxon>
        <taxon>Bacillariophyta</taxon>
        <taxon>Bacillariophyceae</taxon>
        <taxon>Bacillariophycidae</taxon>
        <taxon>Bacillariales</taxon>
        <taxon>Bacillariaceae</taxon>
        <taxon>Pseudo-nitzschia</taxon>
    </lineage>
</organism>
<dbReference type="AlphaFoldDB" id="A0A448ZHB0"/>